<dbReference type="PANTHER" id="PTHR11081">
    <property type="entry name" value="FLAP ENDONUCLEASE FAMILY MEMBER"/>
    <property type="match status" value="1"/>
</dbReference>
<dbReference type="FunFam" id="3.40.50.1010:FF:000124">
    <property type="entry name" value="Predicted protein"/>
    <property type="match status" value="1"/>
</dbReference>
<reference evidence="3" key="3">
    <citation type="submission" date="2020-12" db="UniProtKB">
        <authorList>
            <consortium name="EnsemblPlants"/>
        </authorList>
    </citation>
    <scope>IDENTIFICATION</scope>
</reference>
<dbReference type="PRINTS" id="PR00853">
    <property type="entry name" value="XPGRADSUPER"/>
</dbReference>
<sequence>MKIAVDVNALMFIMSKYAIRHRIKKKLSLKEANDVLHHEEFERAEYGSYCIDTIKKAMEILRDEFYCVFVFDGKIFPEKQLEMERQSRKRMRAKETLTTMRRIFQCDTSNEGNAKQYYDALFECIELSISEAPTSLDVCAVGEYEADVTCAHMCQSGEVDAVLSSDYDSLLFGCPYLIKDIDMVEGYTDVITLQSIYSHFNIDHFQAIDICILMDTNYNKKISRVGPKIALAEIQSHGKLENTKYYNKKELSINRLRQVYNCTYLKHKVRWFSIEANEEFDMLECSIKIL</sequence>
<evidence type="ECO:0000313" key="3">
    <source>
        <dbReference type="EnsemblPlants" id="PAC:32980295.CDS.1"/>
    </source>
</evidence>
<dbReference type="Gramene" id="Pp3c25_2980V3.1">
    <property type="protein sequence ID" value="PAC:32980295.CDS.1"/>
    <property type="gene ID" value="Pp3c25_2980"/>
</dbReference>
<evidence type="ECO:0000259" key="1">
    <source>
        <dbReference type="SMART" id="SM00484"/>
    </source>
</evidence>
<proteinExistence type="predicted"/>
<evidence type="ECO:0000313" key="4">
    <source>
        <dbReference type="Proteomes" id="UP000006727"/>
    </source>
</evidence>
<dbReference type="Gene3D" id="3.40.50.1010">
    <property type="entry name" value="5'-nuclease"/>
    <property type="match status" value="1"/>
</dbReference>
<dbReference type="EnsemblPlants" id="Pp3c25_2980V3.1">
    <property type="protein sequence ID" value="PAC:32980295.CDS.1"/>
    <property type="gene ID" value="Pp3c25_2980"/>
</dbReference>
<dbReference type="AlphaFoldDB" id="A0A2K1IDM4"/>
<accession>A0A2K1IDM4</accession>
<dbReference type="GO" id="GO:0017108">
    <property type="term" value="F:5'-flap endonuclease activity"/>
    <property type="evidence" value="ECO:0000318"/>
    <property type="project" value="GO_Central"/>
</dbReference>
<reference evidence="2 4" key="1">
    <citation type="journal article" date="2008" name="Science">
        <title>The Physcomitrella genome reveals evolutionary insights into the conquest of land by plants.</title>
        <authorList>
            <person name="Rensing S."/>
            <person name="Lang D."/>
            <person name="Zimmer A."/>
            <person name="Terry A."/>
            <person name="Salamov A."/>
            <person name="Shapiro H."/>
            <person name="Nishiyama T."/>
            <person name="Perroud P.-F."/>
            <person name="Lindquist E."/>
            <person name="Kamisugi Y."/>
            <person name="Tanahashi T."/>
            <person name="Sakakibara K."/>
            <person name="Fujita T."/>
            <person name="Oishi K."/>
            <person name="Shin-I T."/>
            <person name="Kuroki Y."/>
            <person name="Toyoda A."/>
            <person name="Suzuki Y."/>
            <person name="Hashimoto A."/>
            <person name="Yamaguchi K."/>
            <person name="Sugano A."/>
            <person name="Kohara Y."/>
            <person name="Fujiyama A."/>
            <person name="Anterola A."/>
            <person name="Aoki S."/>
            <person name="Ashton N."/>
            <person name="Barbazuk W.B."/>
            <person name="Barker E."/>
            <person name="Bennetzen J."/>
            <person name="Bezanilla M."/>
            <person name="Blankenship R."/>
            <person name="Cho S.H."/>
            <person name="Dutcher S."/>
            <person name="Estelle M."/>
            <person name="Fawcett J.A."/>
            <person name="Gundlach H."/>
            <person name="Hanada K."/>
            <person name="Heyl A."/>
            <person name="Hicks K.A."/>
            <person name="Hugh J."/>
            <person name="Lohr M."/>
            <person name="Mayer K."/>
            <person name="Melkozernov A."/>
            <person name="Murata T."/>
            <person name="Nelson D."/>
            <person name="Pils B."/>
            <person name="Prigge M."/>
            <person name="Reiss B."/>
            <person name="Renner T."/>
            <person name="Rombauts S."/>
            <person name="Rushton P."/>
            <person name="Sanderfoot A."/>
            <person name="Schween G."/>
            <person name="Shiu S.-H."/>
            <person name="Stueber K."/>
            <person name="Theodoulou F.L."/>
            <person name="Tu H."/>
            <person name="Van de Peer Y."/>
            <person name="Verrier P.J."/>
            <person name="Waters E."/>
            <person name="Wood A."/>
            <person name="Yang L."/>
            <person name="Cove D."/>
            <person name="Cuming A."/>
            <person name="Hasebe M."/>
            <person name="Lucas S."/>
            <person name="Mishler D.B."/>
            <person name="Reski R."/>
            <person name="Grigoriev I."/>
            <person name="Quatrano R.S."/>
            <person name="Boore J.L."/>
        </authorList>
    </citation>
    <scope>NUCLEOTIDE SEQUENCE [LARGE SCALE GENOMIC DNA]</scope>
    <source>
        <strain evidence="3 4">cv. Gransden 2004</strain>
    </source>
</reference>
<dbReference type="SMART" id="SM00484">
    <property type="entry name" value="XPGI"/>
    <property type="match status" value="1"/>
</dbReference>
<dbReference type="SUPFAM" id="SSF88723">
    <property type="entry name" value="PIN domain-like"/>
    <property type="match status" value="1"/>
</dbReference>
<feature type="domain" description="XPG-I" evidence="1">
    <location>
        <begin position="134"/>
        <end position="202"/>
    </location>
</feature>
<dbReference type="InterPro" id="IPR036279">
    <property type="entry name" value="5-3_exonuclease_C_sf"/>
</dbReference>
<dbReference type="SUPFAM" id="SSF47807">
    <property type="entry name" value="5' to 3' exonuclease, C-terminal subdomain"/>
    <property type="match status" value="1"/>
</dbReference>
<dbReference type="STRING" id="3218.A0A2K1IDM4"/>
<dbReference type="Pfam" id="PF00867">
    <property type="entry name" value="XPG_I"/>
    <property type="match status" value="1"/>
</dbReference>
<protein>
    <recommendedName>
        <fullName evidence="1">XPG-I domain-containing protein</fullName>
    </recommendedName>
</protein>
<organism evidence="2">
    <name type="scientific">Physcomitrium patens</name>
    <name type="common">Spreading-leaved earth moss</name>
    <name type="synonym">Physcomitrella patens</name>
    <dbReference type="NCBI Taxonomy" id="3218"/>
    <lineage>
        <taxon>Eukaryota</taxon>
        <taxon>Viridiplantae</taxon>
        <taxon>Streptophyta</taxon>
        <taxon>Embryophyta</taxon>
        <taxon>Bryophyta</taxon>
        <taxon>Bryophytina</taxon>
        <taxon>Bryopsida</taxon>
        <taxon>Funariidae</taxon>
        <taxon>Funariales</taxon>
        <taxon>Funariaceae</taxon>
        <taxon>Physcomitrium</taxon>
    </lineage>
</organism>
<gene>
    <name evidence="2" type="ORF">PHYPA_029527</name>
</gene>
<dbReference type="InterPro" id="IPR006086">
    <property type="entry name" value="XPG-I_dom"/>
</dbReference>
<dbReference type="InParanoid" id="A0A2K1IDM4"/>
<dbReference type="Proteomes" id="UP000006727">
    <property type="component" value="Chromosome 25"/>
</dbReference>
<keyword evidence="4" id="KW-1185">Reference proteome</keyword>
<dbReference type="PaxDb" id="3218-PP1S326_53V6.1"/>
<evidence type="ECO:0000313" key="2">
    <source>
        <dbReference type="EMBL" id="PNR27375.1"/>
    </source>
</evidence>
<dbReference type="InterPro" id="IPR029060">
    <property type="entry name" value="PIN-like_dom_sf"/>
</dbReference>
<dbReference type="EMBL" id="ABEU02000025">
    <property type="protein sequence ID" value="PNR27375.1"/>
    <property type="molecule type" value="Genomic_DNA"/>
</dbReference>
<dbReference type="PANTHER" id="PTHR11081:SF65">
    <property type="entry name" value="DNA DAMAGE-INDUCIBLE PROTEIN DIN7-RELATED"/>
    <property type="match status" value="1"/>
</dbReference>
<dbReference type="Gene3D" id="1.10.150.20">
    <property type="entry name" value="5' to 3' exonuclease, C-terminal subdomain"/>
    <property type="match status" value="1"/>
</dbReference>
<reference evidence="2 4" key="2">
    <citation type="journal article" date="2018" name="Plant J.">
        <title>The Physcomitrella patens chromosome-scale assembly reveals moss genome structure and evolution.</title>
        <authorList>
            <person name="Lang D."/>
            <person name="Ullrich K.K."/>
            <person name="Murat F."/>
            <person name="Fuchs J."/>
            <person name="Jenkins J."/>
            <person name="Haas F.B."/>
            <person name="Piednoel M."/>
            <person name="Gundlach H."/>
            <person name="Van Bel M."/>
            <person name="Meyberg R."/>
            <person name="Vives C."/>
            <person name="Morata J."/>
            <person name="Symeonidi A."/>
            <person name="Hiss M."/>
            <person name="Muchero W."/>
            <person name="Kamisugi Y."/>
            <person name="Saleh O."/>
            <person name="Blanc G."/>
            <person name="Decker E.L."/>
            <person name="van Gessel N."/>
            <person name="Grimwood J."/>
            <person name="Hayes R.D."/>
            <person name="Graham S.W."/>
            <person name="Gunter L.E."/>
            <person name="McDaniel S.F."/>
            <person name="Hoernstein S.N.W."/>
            <person name="Larsson A."/>
            <person name="Li F.W."/>
            <person name="Perroud P.F."/>
            <person name="Phillips J."/>
            <person name="Ranjan P."/>
            <person name="Rokshar D.S."/>
            <person name="Rothfels C.J."/>
            <person name="Schneider L."/>
            <person name="Shu S."/>
            <person name="Stevenson D.W."/>
            <person name="Thummler F."/>
            <person name="Tillich M."/>
            <person name="Villarreal Aguilar J.C."/>
            <person name="Widiez T."/>
            <person name="Wong G.K."/>
            <person name="Wymore A."/>
            <person name="Zhang Y."/>
            <person name="Zimmer A.D."/>
            <person name="Quatrano R.S."/>
            <person name="Mayer K.F.X."/>
            <person name="Goodstein D."/>
            <person name="Casacuberta J.M."/>
            <person name="Vandepoele K."/>
            <person name="Reski R."/>
            <person name="Cuming A.C."/>
            <person name="Tuskan G.A."/>
            <person name="Maumus F."/>
            <person name="Salse J."/>
            <person name="Schmutz J."/>
            <person name="Rensing S.A."/>
        </authorList>
    </citation>
    <scope>NUCLEOTIDE SEQUENCE [LARGE SCALE GENOMIC DNA]</scope>
    <source>
        <strain evidence="3 4">cv. Gransden 2004</strain>
    </source>
</reference>
<dbReference type="InterPro" id="IPR006084">
    <property type="entry name" value="XPG/Rad2"/>
</dbReference>
<name>A0A2K1IDM4_PHYPA</name>